<gene>
    <name evidence="3" type="ORF">BJ875DRAFT_382758</name>
</gene>
<dbReference type="GO" id="GO:0070034">
    <property type="term" value="F:telomerase RNA binding"/>
    <property type="evidence" value="ECO:0007669"/>
    <property type="project" value="TreeGrafter"/>
</dbReference>
<evidence type="ECO:0000256" key="1">
    <source>
        <dbReference type="RuleBase" id="RU365061"/>
    </source>
</evidence>
<dbReference type="OrthoDB" id="289721at2759"/>
<dbReference type="EC" id="2.7.7.49" evidence="1"/>
<dbReference type="GO" id="GO:0046872">
    <property type="term" value="F:metal ion binding"/>
    <property type="evidence" value="ECO:0007669"/>
    <property type="project" value="UniProtKB-KW"/>
</dbReference>
<keyword evidence="1" id="KW-0548">Nucleotidyltransferase</keyword>
<keyword evidence="1" id="KW-0808">Transferase</keyword>
<keyword evidence="1" id="KW-0695">RNA-directed DNA polymerase</keyword>
<name>A0A9P7YD60_9HELO</name>
<dbReference type="Gene3D" id="1.10.357.90">
    <property type="match status" value="1"/>
</dbReference>
<organism evidence="3 4">
    <name type="scientific">Amylocarpus encephaloides</name>
    <dbReference type="NCBI Taxonomy" id="45428"/>
    <lineage>
        <taxon>Eukaryota</taxon>
        <taxon>Fungi</taxon>
        <taxon>Dikarya</taxon>
        <taxon>Ascomycota</taxon>
        <taxon>Pezizomycotina</taxon>
        <taxon>Leotiomycetes</taxon>
        <taxon>Helotiales</taxon>
        <taxon>Helotiales incertae sedis</taxon>
        <taxon>Amylocarpus</taxon>
    </lineage>
</organism>
<dbReference type="GO" id="GO:0000781">
    <property type="term" value="C:chromosome, telomeric region"/>
    <property type="evidence" value="ECO:0007669"/>
    <property type="project" value="UniProtKB-SubCell"/>
</dbReference>
<proteinExistence type="inferred from homology"/>
<dbReference type="AlphaFoldDB" id="A0A9P7YD60"/>
<dbReference type="GO" id="GO:0007004">
    <property type="term" value="P:telomere maintenance via telomerase"/>
    <property type="evidence" value="ECO:0007669"/>
    <property type="project" value="TreeGrafter"/>
</dbReference>
<protein>
    <recommendedName>
        <fullName evidence="1">Telomerase reverse transcriptase</fullName>
        <ecNumber evidence="1">2.7.7.49</ecNumber>
    </recommendedName>
    <alternativeName>
        <fullName evidence="1">Telomerase catalytic subunit</fullName>
    </alternativeName>
</protein>
<comment type="catalytic activity">
    <reaction evidence="1">
        <text>DNA(n) + a 2'-deoxyribonucleoside 5'-triphosphate = DNA(n+1) + diphosphate</text>
        <dbReference type="Rhea" id="RHEA:22508"/>
        <dbReference type="Rhea" id="RHEA-COMP:17339"/>
        <dbReference type="Rhea" id="RHEA-COMP:17340"/>
        <dbReference type="ChEBI" id="CHEBI:33019"/>
        <dbReference type="ChEBI" id="CHEBI:61560"/>
        <dbReference type="ChEBI" id="CHEBI:173112"/>
        <dbReference type="EC" id="2.7.7.49"/>
    </reaction>
</comment>
<dbReference type="Pfam" id="PF21399">
    <property type="entry name" value="TERT_C"/>
    <property type="match status" value="1"/>
</dbReference>
<reference evidence="3" key="1">
    <citation type="journal article" date="2021" name="IMA Fungus">
        <title>Genomic characterization of three marine fungi, including Emericellopsis atlantica sp. nov. with signatures of a generalist lifestyle and marine biomass degradation.</title>
        <authorList>
            <person name="Hagestad O.C."/>
            <person name="Hou L."/>
            <person name="Andersen J.H."/>
            <person name="Hansen E.H."/>
            <person name="Altermark B."/>
            <person name="Li C."/>
            <person name="Kuhnert E."/>
            <person name="Cox R.J."/>
            <person name="Crous P.W."/>
            <person name="Spatafora J.W."/>
            <person name="Lail K."/>
            <person name="Amirebrahimi M."/>
            <person name="Lipzen A."/>
            <person name="Pangilinan J."/>
            <person name="Andreopoulos W."/>
            <person name="Hayes R.D."/>
            <person name="Ng V."/>
            <person name="Grigoriev I.V."/>
            <person name="Jackson S.A."/>
            <person name="Sutton T.D.S."/>
            <person name="Dobson A.D.W."/>
            <person name="Rama T."/>
        </authorList>
    </citation>
    <scope>NUCLEOTIDE SEQUENCE</scope>
    <source>
        <strain evidence="3">TRa018bII</strain>
    </source>
</reference>
<keyword evidence="1" id="KW-0779">Telomere</keyword>
<evidence type="ECO:0000313" key="3">
    <source>
        <dbReference type="EMBL" id="KAG9231544.1"/>
    </source>
</evidence>
<keyword evidence="1" id="KW-0158">Chromosome</keyword>
<dbReference type="PANTHER" id="PTHR12066:SF0">
    <property type="entry name" value="TELOMERASE REVERSE TRANSCRIPTASE"/>
    <property type="match status" value="1"/>
</dbReference>
<keyword evidence="1" id="KW-0479">Metal-binding</keyword>
<sequence>MFLDTAFNSLPTVTSNVHSAFIETATKMWTYAKCLPVGKQPGTKLLCKTITDLIDLAFVLMKSKGKNKKNIGYKCALSKLQVKWLAINAFKTVLQKRQSKYTQTLQWLETHLSAITGKEKRICKRMRGVVGQM</sequence>
<keyword evidence="4" id="KW-1185">Reference proteome</keyword>
<dbReference type="PANTHER" id="PTHR12066">
    <property type="entry name" value="TELOMERASE REVERSE TRANSCRIPTASE"/>
    <property type="match status" value="1"/>
</dbReference>
<evidence type="ECO:0000259" key="2">
    <source>
        <dbReference type="Pfam" id="PF21399"/>
    </source>
</evidence>
<dbReference type="GO" id="GO:0000333">
    <property type="term" value="C:telomerase catalytic core complex"/>
    <property type="evidence" value="ECO:0007669"/>
    <property type="project" value="TreeGrafter"/>
</dbReference>
<keyword evidence="1" id="KW-0539">Nucleus</keyword>
<feature type="domain" description="Telomerase reverse transcriptase C-terminal extension" evidence="2">
    <location>
        <begin position="1"/>
        <end position="108"/>
    </location>
</feature>
<comment type="subcellular location">
    <subcellularLocation>
        <location evidence="1">Nucleus</location>
    </subcellularLocation>
    <subcellularLocation>
        <location evidence="1">Chromosome</location>
        <location evidence="1">Telomere</location>
    </subcellularLocation>
</comment>
<dbReference type="InterPro" id="IPR003545">
    <property type="entry name" value="Telomerase_RT"/>
</dbReference>
<dbReference type="EMBL" id="MU251595">
    <property type="protein sequence ID" value="KAG9231544.1"/>
    <property type="molecule type" value="Genomic_DNA"/>
</dbReference>
<comment type="caution">
    <text evidence="3">The sequence shown here is derived from an EMBL/GenBank/DDBJ whole genome shotgun (WGS) entry which is preliminary data.</text>
</comment>
<dbReference type="GO" id="GO:0042162">
    <property type="term" value="F:telomeric DNA binding"/>
    <property type="evidence" value="ECO:0007669"/>
    <property type="project" value="TreeGrafter"/>
</dbReference>
<keyword evidence="1" id="KW-0460">Magnesium</keyword>
<dbReference type="InterPro" id="IPR049139">
    <property type="entry name" value="TERT_C"/>
</dbReference>
<dbReference type="GO" id="GO:0003720">
    <property type="term" value="F:telomerase activity"/>
    <property type="evidence" value="ECO:0007669"/>
    <property type="project" value="InterPro"/>
</dbReference>
<accession>A0A9P7YD60</accession>
<dbReference type="Proteomes" id="UP000824998">
    <property type="component" value="Unassembled WGS sequence"/>
</dbReference>
<comment type="function">
    <text evidence="1">Telomerase is a ribonucleoprotein enzyme essential for the replication of chromosome termini in most eukaryotes. It elongates telomeres. It is a reverse transcriptase that adds simple sequence repeats to chromosome ends by copying a template sequence within the RNA component of the enzyme.</text>
</comment>
<comment type="similarity">
    <text evidence="1">Belongs to the reverse transcriptase family. Telomerase subfamily.</text>
</comment>
<evidence type="ECO:0000313" key="4">
    <source>
        <dbReference type="Proteomes" id="UP000824998"/>
    </source>
</evidence>